<name>A0ACB9ZI58_CATRO</name>
<dbReference type="EMBL" id="CM044708">
    <property type="protein sequence ID" value="KAI5647195.1"/>
    <property type="molecule type" value="Genomic_DNA"/>
</dbReference>
<accession>A0ACB9ZI58</accession>
<evidence type="ECO:0000313" key="2">
    <source>
        <dbReference type="Proteomes" id="UP001060085"/>
    </source>
</evidence>
<reference evidence="2" key="1">
    <citation type="journal article" date="2023" name="Nat. Plants">
        <title>Single-cell RNA sequencing provides a high-resolution roadmap for understanding the multicellular compartmentation of specialized metabolism.</title>
        <authorList>
            <person name="Sun S."/>
            <person name="Shen X."/>
            <person name="Li Y."/>
            <person name="Li Y."/>
            <person name="Wang S."/>
            <person name="Li R."/>
            <person name="Zhang H."/>
            <person name="Shen G."/>
            <person name="Guo B."/>
            <person name="Wei J."/>
            <person name="Xu J."/>
            <person name="St-Pierre B."/>
            <person name="Chen S."/>
            <person name="Sun C."/>
        </authorList>
    </citation>
    <scope>NUCLEOTIDE SEQUENCE [LARGE SCALE GENOMIC DNA]</scope>
</reference>
<dbReference type="Proteomes" id="UP001060085">
    <property type="component" value="Linkage Group LG08"/>
</dbReference>
<proteinExistence type="predicted"/>
<comment type="caution">
    <text evidence="1">The sequence shown here is derived from an EMBL/GenBank/DDBJ whole genome shotgun (WGS) entry which is preliminary data.</text>
</comment>
<protein>
    <submittedName>
        <fullName evidence="1">Uncharacterized protein</fullName>
    </submittedName>
</protein>
<organism evidence="1 2">
    <name type="scientific">Catharanthus roseus</name>
    <name type="common">Madagascar periwinkle</name>
    <name type="synonym">Vinca rosea</name>
    <dbReference type="NCBI Taxonomy" id="4058"/>
    <lineage>
        <taxon>Eukaryota</taxon>
        <taxon>Viridiplantae</taxon>
        <taxon>Streptophyta</taxon>
        <taxon>Embryophyta</taxon>
        <taxon>Tracheophyta</taxon>
        <taxon>Spermatophyta</taxon>
        <taxon>Magnoliopsida</taxon>
        <taxon>eudicotyledons</taxon>
        <taxon>Gunneridae</taxon>
        <taxon>Pentapetalae</taxon>
        <taxon>asterids</taxon>
        <taxon>lamiids</taxon>
        <taxon>Gentianales</taxon>
        <taxon>Apocynaceae</taxon>
        <taxon>Rauvolfioideae</taxon>
        <taxon>Vinceae</taxon>
        <taxon>Catharanthinae</taxon>
        <taxon>Catharanthus</taxon>
    </lineage>
</organism>
<gene>
    <name evidence="1" type="ORF">M9H77_33200</name>
</gene>
<keyword evidence="2" id="KW-1185">Reference proteome</keyword>
<evidence type="ECO:0000313" key="1">
    <source>
        <dbReference type="EMBL" id="KAI5647195.1"/>
    </source>
</evidence>
<sequence>MLLLSKLATSDQHGENSPYFDGWKAYNNDPFHPIKNPNGVIQMGLAENQLSFELIEEWIRKNPMASICTSEGANMFKDIAIFQDYHGLPEFRNAVARFDRDLKWRTGVQLIPVNCTSSNNFQITKEALEDAYEKAIEKNIRVKGIIVANPSNPLGTTMDRETLTTLVDFVTKKNIHFVCDEIYSATVFGPPNFVSVSEIIEEVDIINRDLIHIVYSLSKDMGLPGFRIGILYSYNDVVLNIGRKMSSFGLVSSQTQYLLASMLSDDEFIDRFLAESSTRLGKRHKAFTDRLEEVGVKYLKNNAGLFCWMDLRPLLEKSTFEAEILLWKVIVQDVKLNVSPGASFHCSEPGWFRVCFANMDDETLHVALDRIRKFVAQEIVDGN</sequence>